<evidence type="ECO:0000256" key="4">
    <source>
        <dbReference type="PIRSR" id="PIRSR000451-1"/>
    </source>
</evidence>
<evidence type="ECO:0000256" key="3">
    <source>
        <dbReference type="ARBA" id="ARBA00023315"/>
    </source>
</evidence>
<dbReference type="Pfam" id="PF00195">
    <property type="entry name" value="Chal_sti_synt_N"/>
    <property type="match status" value="1"/>
</dbReference>
<accession>A0A9X3UM74</accession>
<dbReference type="EMBL" id="JAPJZI010000001">
    <property type="protein sequence ID" value="MDA5399451.1"/>
    <property type="molecule type" value="Genomic_DNA"/>
</dbReference>
<dbReference type="GO" id="GO:0030639">
    <property type="term" value="P:polyketide biosynthetic process"/>
    <property type="evidence" value="ECO:0007669"/>
    <property type="project" value="TreeGrafter"/>
</dbReference>
<organism evidence="7 8">
    <name type="scientific">Hoeflea prorocentri</name>
    <dbReference type="NCBI Taxonomy" id="1922333"/>
    <lineage>
        <taxon>Bacteria</taxon>
        <taxon>Pseudomonadati</taxon>
        <taxon>Pseudomonadota</taxon>
        <taxon>Alphaproteobacteria</taxon>
        <taxon>Hyphomicrobiales</taxon>
        <taxon>Rhizobiaceae</taxon>
        <taxon>Hoeflea</taxon>
    </lineage>
</organism>
<keyword evidence="3" id="KW-0012">Acyltransferase</keyword>
<dbReference type="InterPro" id="IPR011141">
    <property type="entry name" value="Polyketide_synthase_type-III"/>
</dbReference>
<dbReference type="RefSeq" id="WP_267990887.1">
    <property type="nucleotide sequence ID" value="NZ_JAPJZI010000001.1"/>
</dbReference>
<evidence type="ECO:0000313" key="7">
    <source>
        <dbReference type="EMBL" id="MDA5399451.1"/>
    </source>
</evidence>
<keyword evidence="2" id="KW-0808">Transferase</keyword>
<evidence type="ECO:0000256" key="1">
    <source>
        <dbReference type="ARBA" id="ARBA00005531"/>
    </source>
</evidence>
<keyword evidence="8" id="KW-1185">Reference proteome</keyword>
<dbReference type="Pfam" id="PF02797">
    <property type="entry name" value="Chal_sti_synt_C"/>
    <property type="match status" value="1"/>
</dbReference>
<protein>
    <submittedName>
        <fullName evidence="7">Type III polyketide synthase</fullName>
    </submittedName>
</protein>
<feature type="domain" description="Chalcone/stilbene synthase N-terminal" evidence="5">
    <location>
        <begin position="5"/>
        <end position="200"/>
    </location>
</feature>
<name>A0A9X3UM74_9HYPH</name>
<evidence type="ECO:0000313" key="8">
    <source>
        <dbReference type="Proteomes" id="UP001151234"/>
    </source>
</evidence>
<dbReference type="SUPFAM" id="SSF53901">
    <property type="entry name" value="Thiolase-like"/>
    <property type="match status" value="1"/>
</dbReference>
<dbReference type="InterPro" id="IPR012328">
    <property type="entry name" value="Chalcone/stilbene_synt_C"/>
</dbReference>
<proteinExistence type="inferred from homology"/>
<dbReference type="Proteomes" id="UP001151234">
    <property type="component" value="Unassembled WGS sequence"/>
</dbReference>
<dbReference type="PANTHER" id="PTHR11877:SF99">
    <property type="entry name" value="1,3,6,8-TETRAHYDROXYNAPHTHALENE SYNTHASE"/>
    <property type="match status" value="1"/>
</dbReference>
<evidence type="ECO:0000259" key="6">
    <source>
        <dbReference type="Pfam" id="PF02797"/>
    </source>
</evidence>
<comment type="similarity">
    <text evidence="1">Belongs to the thiolase-like superfamily. Chalcone/stilbene synthases family.</text>
</comment>
<dbReference type="PIRSF" id="PIRSF000451">
    <property type="entry name" value="PKS_III"/>
    <property type="match status" value="1"/>
</dbReference>
<feature type="active site" description="Acyl-thioester intermediate" evidence="4">
    <location>
        <position position="140"/>
    </location>
</feature>
<dbReference type="CDD" id="cd00831">
    <property type="entry name" value="CHS_like"/>
    <property type="match status" value="1"/>
</dbReference>
<evidence type="ECO:0000256" key="2">
    <source>
        <dbReference type="ARBA" id="ARBA00022679"/>
    </source>
</evidence>
<gene>
    <name evidence="7" type="ORF">OQ273_12785</name>
</gene>
<dbReference type="InterPro" id="IPR001099">
    <property type="entry name" value="Chalcone/stilbene_synt_N"/>
</dbReference>
<evidence type="ECO:0000259" key="5">
    <source>
        <dbReference type="Pfam" id="PF00195"/>
    </source>
</evidence>
<sequence>MSVKLVGISTAVPGEKIPQTIVLDWARRTLGSKFSQFERMSKAFENAGIDTRYTVADTTWFETPKSMSERNDAYLTGSTALFVKAAKAALDDAQWTAEDVDVVVTVSSTGIATPSLEARALSKMGFRDDVMRVPVFGLGCAGGVSGMAIARDLAAAREAAKVLMVAVEACSVSFCSGVPRKADIIGAALFGDGAAAVCLTTGKESRNARNVVIGTGTQKIWPDTLSIMGWEVDDNSLGVVFDKAIPDFTRTHLQAAVTGALADIGKDADQIDRFVFHPGGTKVLQAIEQSLDLQPDSLGIERQVLRDFGNMSAPTVLFVLKQVLETDHKGDMLMGAFGPGFTASFLPVAHV</sequence>
<dbReference type="InterPro" id="IPR016039">
    <property type="entry name" value="Thiolase-like"/>
</dbReference>
<dbReference type="GO" id="GO:0016747">
    <property type="term" value="F:acyltransferase activity, transferring groups other than amino-acyl groups"/>
    <property type="evidence" value="ECO:0007669"/>
    <property type="project" value="InterPro"/>
</dbReference>
<reference evidence="7" key="1">
    <citation type="submission" date="2022-11" db="EMBL/GenBank/DDBJ databases">
        <title>Draft genome sequence of Hoeflea poritis E7-10 and Hoeflea prorocentri PM5-8, separated from scleractinian coral Porites lutea and marine dinoflagellate.</title>
        <authorList>
            <person name="Zhang G."/>
            <person name="Wei Q."/>
            <person name="Cai L."/>
        </authorList>
    </citation>
    <scope>NUCLEOTIDE SEQUENCE</scope>
    <source>
        <strain evidence="7">PM5-8</strain>
    </source>
</reference>
<comment type="caution">
    <text evidence="7">The sequence shown here is derived from an EMBL/GenBank/DDBJ whole genome shotgun (WGS) entry which is preliminary data.</text>
</comment>
<dbReference type="PANTHER" id="PTHR11877">
    <property type="entry name" value="HYDROXYMETHYLGLUTARYL-COA SYNTHASE"/>
    <property type="match status" value="1"/>
</dbReference>
<dbReference type="AlphaFoldDB" id="A0A9X3UM74"/>
<feature type="domain" description="Chalcone/stilbene synthase C-terminal" evidence="6">
    <location>
        <begin position="216"/>
        <end position="342"/>
    </location>
</feature>
<dbReference type="Gene3D" id="3.40.47.10">
    <property type="match status" value="2"/>
</dbReference>